<keyword evidence="2" id="KW-0238">DNA-binding</keyword>
<evidence type="ECO:0000256" key="1">
    <source>
        <dbReference type="ARBA" id="ARBA00023015"/>
    </source>
</evidence>
<evidence type="ECO:0000313" key="7">
    <source>
        <dbReference type="EMBL" id="KAJ5364631.1"/>
    </source>
</evidence>
<reference evidence="7" key="2">
    <citation type="journal article" date="2023" name="IMA Fungus">
        <title>Comparative genomic study of the Penicillium genus elucidates a diverse pangenome and 15 lateral gene transfer events.</title>
        <authorList>
            <person name="Petersen C."/>
            <person name="Sorensen T."/>
            <person name="Nielsen M.R."/>
            <person name="Sondergaard T.E."/>
            <person name="Sorensen J.L."/>
            <person name="Fitzpatrick D.A."/>
            <person name="Frisvad J.C."/>
            <person name="Nielsen K.L."/>
        </authorList>
    </citation>
    <scope>NUCLEOTIDE SEQUENCE</scope>
    <source>
        <strain evidence="7">IBT 29864</strain>
    </source>
</reference>
<dbReference type="Proteomes" id="UP001147782">
    <property type="component" value="Unassembled WGS sequence"/>
</dbReference>
<feature type="domain" description="Zn(2)-C6 fungal-type" evidence="6">
    <location>
        <begin position="112"/>
        <end position="142"/>
    </location>
</feature>
<sequence>MFNHPRSRPKLQTASMTGKRPGKQPPKSPGEGASAQNEVSTALPEPHSAPATPNRPSVQDRSSTWGASRTSNSTPALASSQSAQNASNAKVAIPRQPPNNHAPRYNRRVPRACESCRQRKTKCSGDTPVCRQCRELRVNCHYPVGWREKMKKWANSNQSAYPRGWQKL</sequence>
<keyword evidence="3" id="KW-0804">Transcription</keyword>
<accession>A0A9W9V3A0</accession>
<name>A0A9W9V3A0_9EURO</name>
<evidence type="ECO:0000259" key="6">
    <source>
        <dbReference type="PROSITE" id="PS50048"/>
    </source>
</evidence>
<dbReference type="PROSITE" id="PS00463">
    <property type="entry name" value="ZN2_CY6_FUNGAL_1"/>
    <property type="match status" value="1"/>
</dbReference>
<protein>
    <recommendedName>
        <fullName evidence="6">Zn(2)-C6 fungal-type domain-containing protein</fullName>
    </recommendedName>
</protein>
<reference evidence="7" key="1">
    <citation type="submission" date="2022-11" db="EMBL/GenBank/DDBJ databases">
        <authorList>
            <person name="Petersen C."/>
        </authorList>
    </citation>
    <scope>NUCLEOTIDE SEQUENCE</scope>
    <source>
        <strain evidence="7">IBT 29864</strain>
    </source>
</reference>
<dbReference type="InterPro" id="IPR036864">
    <property type="entry name" value="Zn2-C6_fun-type_DNA-bd_sf"/>
</dbReference>
<dbReference type="Pfam" id="PF00172">
    <property type="entry name" value="Zn_clus"/>
    <property type="match status" value="1"/>
</dbReference>
<dbReference type="GO" id="GO:0008270">
    <property type="term" value="F:zinc ion binding"/>
    <property type="evidence" value="ECO:0007669"/>
    <property type="project" value="InterPro"/>
</dbReference>
<keyword evidence="8" id="KW-1185">Reference proteome</keyword>
<organism evidence="7 8">
    <name type="scientific">Penicillium cataractarum</name>
    <dbReference type="NCBI Taxonomy" id="2100454"/>
    <lineage>
        <taxon>Eukaryota</taxon>
        <taxon>Fungi</taxon>
        <taxon>Dikarya</taxon>
        <taxon>Ascomycota</taxon>
        <taxon>Pezizomycotina</taxon>
        <taxon>Eurotiomycetes</taxon>
        <taxon>Eurotiomycetidae</taxon>
        <taxon>Eurotiales</taxon>
        <taxon>Aspergillaceae</taxon>
        <taxon>Penicillium</taxon>
    </lineage>
</organism>
<dbReference type="EMBL" id="JAPZBS010000008">
    <property type="protein sequence ID" value="KAJ5364631.1"/>
    <property type="molecule type" value="Genomic_DNA"/>
</dbReference>
<keyword evidence="4" id="KW-0539">Nucleus</keyword>
<dbReference type="SMART" id="SM00066">
    <property type="entry name" value="GAL4"/>
    <property type="match status" value="1"/>
</dbReference>
<dbReference type="GO" id="GO:0000981">
    <property type="term" value="F:DNA-binding transcription factor activity, RNA polymerase II-specific"/>
    <property type="evidence" value="ECO:0007669"/>
    <property type="project" value="InterPro"/>
</dbReference>
<gene>
    <name evidence="7" type="ORF">N7496_010344</name>
</gene>
<keyword evidence="1" id="KW-0805">Transcription regulation</keyword>
<dbReference type="PANTHER" id="PTHR47654:SF3">
    <property type="entry name" value="ZN(II)2CYS6 TRANSCRIPTION FACTOR (EUROFUNG)"/>
    <property type="match status" value="1"/>
</dbReference>
<evidence type="ECO:0000256" key="4">
    <source>
        <dbReference type="ARBA" id="ARBA00023242"/>
    </source>
</evidence>
<dbReference type="AlphaFoldDB" id="A0A9W9V3A0"/>
<dbReference type="PANTHER" id="PTHR47654">
    <property type="entry name" value="ZN(II)2CYS6 TRANSCRIPTION FACTOR (EUROFUNG)-RELATED"/>
    <property type="match status" value="1"/>
</dbReference>
<dbReference type="SUPFAM" id="SSF57701">
    <property type="entry name" value="Zn2/Cys6 DNA-binding domain"/>
    <property type="match status" value="1"/>
</dbReference>
<dbReference type="GeneID" id="81442436"/>
<comment type="caution">
    <text evidence="7">The sequence shown here is derived from an EMBL/GenBank/DDBJ whole genome shotgun (WGS) entry which is preliminary data.</text>
</comment>
<evidence type="ECO:0000256" key="2">
    <source>
        <dbReference type="ARBA" id="ARBA00023125"/>
    </source>
</evidence>
<evidence type="ECO:0000256" key="3">
    <source>
        <dbReference type="ARBA" id="ARBA00023163"/>
    </source>
</evidence>
<dbReference type="RefSeq" id="XP_056552257.1">
    <property type="nucleotide sequence ID" value="XM_056703257.1"/>
</dbReference>
<feature type="region of interest" description="Disordered" evidence="5">
    <location>
        <begin position="1"/>
        <end position="106"/>
    </location>
</feature>
<dbReference type="InterPro" id="IPR001138">
    <property type="entry name" value="Zn2Cys6_DnaBD"/>
</dbReference>
<feature type="compositionally biased region" description="Polar residues" evidence="5">
    <location>
        <begin position="54"/>
        <end position="77"/>
    </location>
</feature>
<dbReference type="CDD" id="cd00067">
    <property type="entry name" value="GAL4"/>
    <property type="match status" value="1"/>
</dbReference>
<proteinExistence type="predicted"/>
<evidence type="ECO:0000313" key="8">
    <source>
        <dbReference type="Proteomes" id="UP001147782"/>
    </source>
</evidence>
<feature type="compositionally biased region" description="Low complexity" evidence="5">
    <location>
        <begin position="78"/>
        <end position="89"/>
    </location>
</feature>
<dbReference type="Gene3D" id="4.10.240.10">
    <property type="entry name" value="Zn(2)-C6 fungal-type DNA-binding domain"/>
    <property type="match status" value="1"/>
</dbReference>
<dbReference type="InterPro" id="IPR053230">
    <property type="entry name" value="Trans_reg_galc"/>
</dbReference>
<dbReference type="OrthoDB" id="424974at2759"/>
<dbReference type="GO" id="GO:0003677">
    <property type="term" value="F:DNA binding"/>
    <property type="evidence" value="ECO:0007669"/>
    <property type="project" value="UniProtKB-KW"/>
</dbReference>
<dbReference type="PROSITE" id="PS50048">
    <property type="entry name" value="ZN2_CY6_FUNGAL_2"/>
    <property type="match status" value="1"/>
</dbReference>
<evidence type="ECO:0000256" key="5">
    <source>
        <dbReference type="SAM" id="MobiDB-lite"/>
    </source>
</evidence>